<dbReference type="AlphaFoldDB" id="M1B010"/>
<protein>
    <submittedName>
        <fullName evidence="2">Uncharacterized protein</fullName>
    </submittedName>
</protein>
<proteinExistence type="predicted"/>
<dbReference type="Gramene" id="PGSC0003DMT400033996">
    <property type="protein sequence ID" value="PGSC0003DMT400033996"/>
    <property type="gene ID" value="PGSC0003DMG400013070"/>
</dbReference>
<feature type="transmembrane region" description="Helical" evidence="1">
    <location>
        <begin position="146"/>
        <end position="168"/>
    </location>
</feature>
<keyword evidence="3" id="KW-1185">Reference proteome</keyword>
<dbReference type="PaxDb" id="4113-PGSC0003DMT400033996"/>
<keyword evidence="1" id="KW-0472">Membrane</keyword>
<name>M1B010_SOLTU</name>
<evidence type="ECO:0000313" key="2">
    <source>
        <dbReference type="EnsemblPlants" id="PGSC0003DMT400033996"/>
    </source>
</evidence>
<sequence length="208" mass="24075">MDLPECNSTHWKSKFIDGLPTLFAERVRKTLRGKIHSINYDDYTYGKLISACVQEGLSLCNEIKLNQQIKRHRLNERQQLGEFCEQFALDIPKASSKDKKHSSKNKSSKMDYEEWKKSRIAKKERGAEPYKEMKRSYKKISTDRSVLLNMPLQVLAILAIINESFYYLGPPYTPSWLTGNLTDSCDSLSLTSLDHIYLTLVLLFKLSQ</sequence>
<reference evidence="3" key="1">
    <citation type="journal article" date="2011" name="Nature">
        <title>Genome sequence and analysis of the tuber crop potato.</title>
        <authorList>
            <consortium name="The Potato Genome Sequencing Consortium"/>
        </authorList>
    </citation>
    <scope>NUCLEOTIDE SEQUENCE [LARGE SCALE GENOMIC DNA]</scope>
    <source>
        <strain evidence="3">cv. DM1-3 516 R44</strain>
    </source>
</reference>
<accession>M1B010</accession>
<dbReference type="eggNOG" id="ENOG502QWP8">
    <property type="taxonomic scope" value="Eukaryota"/>
</dbReference>
<dbReference type="PANTHER" id="PTHR33054">
    <property type="entry name" value="CCHC-TYPE DOMAIN-CONTAINING PROTEIN"/>
    <property type="match status" value="1"/>
</dbReference>
<dbReference type="PANTHER" id="PTHR33054:SF13">
    <property type="entry name" value="CCHC-TYPE DOMAIN-CONTAINING PROTEIN"/>
    <property type="match status" value="1"/>
</dbReference>
<dbReference type="HOGENOM" id="CLU_1322900_0_0_1"/>
<reference evidence="2" key="2">
    <citation type="submission" date="2015-06" db="UniProtKB">
        <authorList>
            <consortium name="EnsemblPlants"/>
        </authorList>
    </citation>
    <scope>IDENTIFICATION</scope>
    <source>
        <strain evidence="2">DM1-3 516 R44</strain>
    </source>
</reference>
<dbReference type="Proteomes" id="UP000011115">
    <property type="component" value="Unassembled WGS sequence"/>
</dbReference>
<evidence type="ECO:0000313" key="3">
    <source>
        <dbReference type="Proteomes" id="UP000011115"/>
    </source>
</evidence>
<dbReference type="EnsemblPlants" id="PGSC0003DMT400033996">
    <property type="protein sequence ID" value="PGSC0003DMT400033996"/>
    <property type="gene ID" value="PGSC0003DMG400013070"/>
</dbReference>
<dbReference type="InParanoid" id="M1B010"/>
<keyword evidence="1" id="KW-0812">Transmembrane</keyword>
<organism evidence="2 3">
    <name type="scientific">Solanum tuberosum</name>
    <name type="common">Potato</name>
    <dbReference type="NCBI Taxonomy" id="4113"/>
    <lineage>
        <taxon>Eukaryota</taxon>
        <taxon>Viridiplantae</taxon>
        <taxon>Streptophyta</taxon>
        <taxon>Embryophyta</taxon>
        <taxon>Tracheophyta</taxon>
        <taxon>Spermatophyta</taxon>
        <taxon>Magnoliopsida</taxon>
        <taxon>eudicotyledons</taxon>
        <taxon>Gunneridae</taxon>
        <taxon>Pentapetalae</taxon>
        <taxon>asterids</taxon>
        <taxon>lamiids</taxon>
        <taxon>Solanales</taxon>
        <taxon>Solanaceae</taxon>
        <taxon>Solanoideae</taxon>
        <taxon>Solaneae</taxon>
        <taxon>Solanum</taxon>
    </lineage>
</organism>
<keyword evidence="1" id="KW-1133">Transmembrane helix</keyword>
<evidence type="ECO:0000256" key="1">
    <source>
        <dbReference type="SAM" id="Phobius"/>
    </source>
</evidence>